<reference evidence="5 6" key="1">
    <citation type="submission" date="2020-07" db="EMBL/GenBank/DDBJ databases">
        <title>Sequencing the genomes of 1000 actinobacteria strains.</title>
        <authorList>
            <person name="Klenk H.-P."/>
        </authorList>
    </citation>
    <scope>NUCLEOTIDE SEQUENCE [LARGE SCALE GENOMIC DNA]</scope>
    <source>
        <strain evidence="5 6">DSM 26341</strain>
    </source>
</reference>
<dbReference type="InterPro" id="IPR051782">
    <property type="entry name" value="ABC_Transporter_VariousFunc"/>
</dbReference>
<dbReference type="InterPro" id="IPR003593">
    <property type="entry name" value="AAA+_ATPase"/>
</dbReference>
<dbReference type="SUPFAM" id="SSF52540">
    <property type="entry name" value="P-loop containing nucleoside triphosphate hydrolases"/>
    <property type="match status" value="1"/>
</dbReference>
<sequence length="236" mass="25520">MKTRNILSAAKKKNYVIEVSELLVGYNQGTVCGELNFEVEAGDVLSLIGANGVGKTTVLKALIGLLEPEEGAVKLFGRPVDDRELWFRRDVASVLDEDAFFPSLSVAEHLILMAKGHAVPNPEDAVIAELETFGLTARAEALPSELSSGQRRRMLLASAFLRPFKLLVLDEPEQRLDPSTRIQLGERLRALGDAGTAIVMATHDGELMSAASDWAILIGDEPESMSVDDASEFLGS</sequence>
<dbReference type="PANTHER" id="PTHR42939:SF1">
    <property type="entry name" value="ABC TRANSPORTER ATP-BINDING PROTEIN ALBC-RELATED"/>
    <property type="match status" value="1"/>
</dbReference>
<keyword evidence="2" id="KW-0547">Nucleotide-binding</keyword>
<dbReference type="PANTHER" id="PTHR42939">
    <property type="entry name" value="ABC TRANSPORTER ATP-BINDING PROTEIN ALBC-RELATED"/>
    <property type="match status" value="1"/>
</dbReference>
<dbReference type="RefSeq" id="WP_179427894.1">
    <property type="nucleotide sequence ID" value="NZ_JACBZP010000001.1"/>
</dbReference>
<dbReference type="PROSITE" id="PS50893">
    <property type="entry name" value="ABC_TRANSPORTER_2"/>
    <property type="match status" value="1"/>
</dbReference>
<dbReference type="CDD" id="cd03230">
    <property type="entry name" value="ABC_DR_subfamily_A"/>
    <property type="match status" value="1"/>
</dbReference>
<protein>
    <submittedName>
        <fullName evidence="5">ABC-type multidrug transport system ATPase subunit</fullName>
    </submittedName>
</protein>
<keyword evidence="6" id="KW-1185">Reference proteome</keyword>
<dbReference type="InterPro" id="IPR017871">
    <property type="entry name" value="ABC_transporter-like_CS"/>
</dbReference>
<keyword evidence="1" id="KW-0813">Transport</keyword>
<dbReference type="EMBL" id="JACBZP010000001">
    <property type="protein sequence ID" value="NYI67725.1"/>
    <property type="molecule type" value="Genomic_DNA"/>
</dbReference>
<dbReference type="SMART" id="SM00382">
    <property type="entry name" value="AAA"/>
    <property type="match status" value="1"/>
</dbReference>
<evidence type="ECO:0000313" key="6">
    <source>
        <dbReference type="Proteomes" id="UP000539111"/>
    </source>
</evidence>
<dbReference type="GO" id="GO:0016887">
    <property type="term" value="F:ATP hydrolysis activity"/>
    <property type="evidence" value="ECO:0007669"/>
    <property type="project" value="InterPro"/>
</dbReference>
<accession>A0A7Z0D2L8</accession>
<dbReference type="AlphaFoldDB" id="A0A7Z0D2L8"/>
<dbReference type="Gene3D" id="3.40.50.300">
    <property type="entry name" value="P-loop containing nucleotide triphosphate hydrolases"/>
    <property type="match status" value="1"/>
</dbReference>
<feature type="domain" description="ABC transporter" evidence="4">
    <location>
        <begin position="17"/>
        <end position="234"/>
    </location>
</feature>
<dbReference type="InterPro" id="IPR003439">
    <property type="entry name" value="ABC_transporter-like_ATP-bd"/>
</dbReference>
<evidence type="ECO:0000259" key="4">
    <source>
        <dbReference type="PROSITE" id="PS50893"/>
    </source>
</evidence>
<dbReference type="InterPro" id="IPR027417">
    <property type="entry name" value="P-loop_NTPase"/>
</dbReference>
<dbReference type="Proteomes" id="UP000539111">
    <property type="component" value="Unassembled WGS sequence"/>
</dbReference>
<evidence type="ECO:0000313" key="5">
    <source>
        <dbReference type="EMBL" id="NYI67725.1"/>
    </source>
</evidence>
<dbReference type="Pfam" id="PF00005">
    <property type="entry name" value="ABC_tran"/>
    <property type="match status" value="1"/>
</dbReference>
<evidence type="ECO:0000256" key="2">
    <source>
        <dbReference type="ARBA" id="ARBA00022741"/>
    </source>
</evidence>
<proteinExistence type="predicted"/>
<keyword evidence="3" id="KW-0067">ATP-binding</keyword>
<name>A0A7Z0D2L8_9MICO</name>
<dbReference type="GO" id="GO:0005524">
    <property type="term" value="F:ATP binding"/>
    <property type="evidence" value="ECO:0007669"/>
    <property type="project" value="UniProtKB-KW"/>
</dbReference>
<dbReference type="PROSITE" id="PS00211">
    <property type="entry name" value="ABC_TRANSPORTER_1"/>
    <property type="match status" value="1"/>
</dbReference>
<evidence type="ECO:0000256" key="3">
    <source>
        <dbReference type="ARBA" id="ARBA00022840"/>
    </source>
</evidence>
<organism evidence="5 6">
    <name type="scientific">Spelaeicoccus albus</name>
    <dbReference type="NCBI Taxonomy" id="1280376"/>
    <lineage>
        <taxon>Bacteria</taxon>
        <taxon>Bacillati</taxon>
        <taxon>Actinomycetota</taxon>
        <taxon>Actinomycetes</taxon>
        <taxon>Micrococcales</taxon>
        <taxon>Brevibacteriaceae</taxon>
        <taxon>Spelaeicoccus</taxon>
    </lineage>
</organism>
<comment type="caution">
    <text evidence="5">The sequence shown here is derived from an EMBL/GenBank/DDBJ whole genome shotgun (WGS) entry which is preliminary data.</text>
</comment>
<evidence type="ECO:0000256" key="1">
    <source>
        <dbReference type="ARBA" id="ARBA00022448"/>
    </source>
</evidence>
<gene>
    <name evidence="5" type="ORF">BJY26_002031</name>
</gene>